<feature type="compositionally biased region" description="Basic residues" evidence="1">
    <location>
        <begin position="245"/>
        <end position="254"/>
    </location>
</feature>
<feature type="region of interest" description="Disordered" evidence="1">
    <location>
        <begin position="39"/>
        <end position="60"/>
    </location>
</feature>
<gene>
    <name evidence="2" type="ORF">FA014_02000</name>
</gene>
<dbReference type="OrthoDB" id="4548637at2"/>
<evidence type="ECO:0000313" key="2">
    <source>
        <dbReference type="EMBL" id="TKR27153.1"/>
    </source>
</evidence>
<feature type="region of interest" description="Disordered" evidence="1">
    <location>
        <begin position="457"/>
        <end position="499"/>
    </location>
</feature>
<evidence type="ECO:0000256" key="1">
    <source>
        <dbReference type="SAM" id="MobiDB-lite"/>
    </source>
</evidence>
<dbReference type="Proteomes" id="UP000308121">
    <property type="component" value="Unassembled WGS sequence"/>
</dbReference>
<proteinExistence type="predicted"/>
<organism evidence="2 3">
    <name type="scientific">Cellulomonas hominis</name>
    <dbReference type="NCBI Taxonomy" id="156981"/>
    <lineage>
        <taxon>Bacteria</taxon>
        <taxon>Bacillati</taxon>
        <taxon>Actinomycetota</taxon>
        <taxon>Actinomycetes</taxon>
        <taxon>Micrococcales</taxon>
        <taxon>Cellulomonadaceae</taxon>
        <taxon>Cellulomonas</taxon>
    </lineage>
</organism>
<evidence type="ECO:0000313" key="3">
    <source>
        <dbReference type="Proteomes" id="UP000308121"/>
    </source>
</evidence>
<feature type="compositionally biased region" description="Basic and acidic residues" evidence="1">
    <location>
        <begin position="288"/>
        <end position="299"/>
    </location>
</feature>
<comment type="caution">
    <text evidence="2">The sequence shown here is derived from an EMBL/GenBank/DDBJ whole genome shotgun (WGS) entry which is preliminary data.</text>
</comment>
<protein>
    <submittedName>
        <fullName evidence="2">Uncharacterized protein</fullName>
    </submittedName>
</protein>
<reference evidence="2 3" key="1">
    <citation type="submission" date="2019-05" db="EMBL/GenBank/DDBJ databases">
        <title>Genome sequence of Cellulomonas hominis strain CS1.</title>
        <authorList>
            <person name="Belmont J."/>
            <person name="Maclea K.S."/>
        </authorList>
    </citation>
    <scope>NUCLEOTIDE SEQUENCE [LARGE SCALE GENOMIC DNA]</scope>
    <source>
        <strain evidence="2 3">CS1</strain>
    </source>
</reference>
<dbReference type="EMBL" id="SZYE01000006">
    <property type="protein sequence ID" value="TKR27153.1"/>
    <property type="molecule type" value="Genomic_DNA"/>
</dbReference>
<name>A0A7Z8K1R8_9CELL</name>
<dbReference type="RefSeq" id="WP_154728041.1">
    <property type="nucleotide sequence ID" value="NZ_SZYE01000006.1"/>
</dbReference>
<feature type="region of interest" description="Disordered" evidence="1">
    <location>
        <begin position="231"/>
        <end position="316"/>
    </location>
</feature>
<dbReference type="AlphaFoldDB" id="A0A7Z8K1R8"/>
<sequence length="525" mass="56387">MTQTPDANAILMGGAGVPAAKFPNPGDMLVGRIVAPPQAYQERDYDKNNPGSGTPKTYPSGDPIMALYVDVATDLRDPSIEDDDGTRRLFVEGRYLKGTIRDAVRAAGAPGLEVGGTLTLTFTHREDPEDKRSRKYWQATYVPGGNAALMTPDPAPAAVTTPAPTPQAVTQPVQAAPAPVPVQQSTLAAAAAAPAPAPAAEAGEKARQLISLGIDDATIADATGLDASVIRRPSGRPRCGLNRSTPRRVRRAARPSRAAGTQVPAPPTTREGPMRLCTLTGSGGRRVARQEPHDRDPQLRHRPLVHPAGPVGHAVGLPLNERAVGDTRRDQAAQDALEAWQVGVELVGADPRLAQGHVAAQALGELKDAQVADLEPKREVEQHPQAVLLVHALVTDGLAQDRTEQPCPFLAGTVEEAVQGREQASRGVPVRSHAPHRFLKRDAGRQFEHTADLVHPTLERRSDRPDDSTPGCEHRCRDRRNPMRGEHRITKNHEPRRPGHLRLRQRSSPLFFAVHVRTVALGATA</sequence>
<accession>A0A7Z8K1R8</accession>
<feature type="compositionally biased region" description="Basic and acidic residues" evidence="1">
    <location>
        <begin position="457"/>
        <end position="497"/>
    </location>
</feature>